<gene>
    <name evidence="2" type="ORF">LWI29_012436</name>
</gene>
<feature type="region of interest" description="Disordered" evidence="1">
    <location>
        <begin position="90"/>
        <end position="109"/>
    </location>
</feature>
<name>A0AA39S3E3_ACESA</name>
<comment type="caution">
    <text evidence="2">The sequence shown here is derived from an EMBL/GenBank/DDBJ whole genome shotgun (WGS) entry which is preliminary data.</text>
</comment>
<evidence type="ECO:0000313" key="3">
    <source>
        <dbReference type="Proteomes" id="UP001168877"/>
    </source>
</evidence>
<proteinExistence type="predicted"/>
<organism evidence="2 3">
    <name type="scientific">Acer saccharum</name>
    <name type="common">Sugar maple</name>
    <dbReference type="NCBI Taxonomy" id="4024"/>
    <lineage>
        <taxon>Eukaryota</taxon>
        <taxon>Viridiplantae</taxon>
        <taxon>Streptophyta</taxon>
        <taxon>Embryophyta</taxon>
        <taxon>Tracheophyta</taxon>
        <taxon>Spermatophyta</taxon>
        <taxon>Magnoliopsida</taxon>
        <taxon>eudicotyledons</taxon>
        <taxon>Gunneridae</taxon>
        <taxon>Pentapetalae</taxon>
        <taxon>rosids</taxon>
        <taxon>malvids</taxon>
        <taxon>Sapindales</taxon>
        <taxon>Sapindaceae</taxon>
        <taxon>Hippocastanoideae</taxon>
        <taxon>Acereae</taxon>
        <taxon>Acer</taxon>
    </lineage>
</organism>
<reference evidence="2" key="1">
    <citation type="journal article" date="2022" name="Plant J.">
        <title>Strategies of tolerance reflected in two North American maple genomes.</title>
        <authorList>
            <person name="McEvoy S.L."/>
            <person name="Sezen U.U."/>
            <person name="Trouern-Trend A."/>
            <person name="McMahon S.M."/>
            <person name="Schaberg P.G."/>
            <person name="Yang J."/>
            <person name="Wegrzyn J.L."/>
            <person name="Swenson N.G."/>
        </authorList>
    </citation>
    <scope>NUCLEOTIDE SEQUENCE</scope>
    <source>
        <strain evidence="2">NS2018</strain>
    </source>
</reference>
<protein>
    <submittedName>
        <fullName evidence="2">Uncharacterized protein</fullName>
    </submittedName>
</protein>
<keyword evidence="3" id="KW-1185">Reference proteome</keyword>
<reference evidence="2" key="2">
    <citation type="submission" date="2023-06" db="EMBL/GenBank/DDBJ databases">
        <authorList>
            <person name="Swenson N.G."/>
            <person name="Wegrzyn J.L."/>
            <person name="Mcevoy S.L."/>
        </authorList>
    </citation>
    <scope>NUCLEOTIDE SEQUENCE</scope>
    <source>
        <strain evidence="2">NS2018</strain>
        <tissue evidence="2">Leaf</tissue>
    </source>
</reference>
<evidence type="ECO:0000256" key="1">
    <source>
        <dbReference type="SAM" id="MobiDB-lite"/>
    </source>
</evidence>
<feature type="region of interest" description="Disordered" evidence="1">
    <location>
        <begin position="1"/>
        <end position="30"/>
    </location>
</feature>
<dbReference type="EMBL" id="JAUESC010000383">
    <property type="protein sequence ID" value="KAK0584389.1"/>
    <property type="molecule type" value="Genomic_DNA"/>
</dbReference>
<feature type="compositionally biased region" description="Acidic residues" evidence="1">
    <location>
        <begin position="1"/>
        <end position="20"/>
    </location>
</feature>
<dbReference type="AlphaFoldDB" id="A0AA39S3E3"/>
<accession>A0AA39S3E3</accession>
<dbReference type="Proteomes" id="UP001168877">
    <property type="component" value="Unassembled WGS sequence"/>
</dbReference>
<evidence type="ECO:0000313" key="2">
    <source>
        <dbReference type="EMBL" id="KAK0584389.1"/>
    </source>
</evidence>
<sequence length="109" mass="12603">MEIDEDDLYLVEEKREEEDNGERGQPAEELETVLVGEGDPLRIVKVGTTMGSDLRNAMEQLLQKYRDIFAWSHKDMPKLTAKSAFWLPERYEETEREPEEAGKEDRGAS</sequence>